<dbReference type="PANTHER" id="PTHR13229">
    <property type="entry name" value="PROTEIN KISH-A"/>
    <property type="match status" value="1"/>
</dbReference>
<keyword evidence="8" id="KW-0472">Membrane</keyword>
<evidence type="ECO:0000256" key="4">
    <source>
        <dbReference type="ARBA" id="ARBA00022692"/>
    </source>
</evidence>
<comment type="caution">
    <text evidence="10">The sequence shown here is derived from an EMBL/GenBank/DDBJ whole genome shotgun (WGS) entry which is preliminary data.</text>
</comment>
<dbReference type="InterPro" id="IPR051523">
    <property type="entry name" value="KISH_domain"/>
</dbReference>
<dbReference type="GO" id="GO:0008168">
    <property type="term" value="F:methyltransferase activity"/>
    <property type="evidence" value="ECO:0007669"/>
    <property type="project" value="UniProtKB-KW"/>
</dbReference>
<dbReference type="InterPro" id="IPR009653">
    <property type="entry name" value="Ksh1"/>
</dbReference>
<feature type="signal peptide" evidence="9">
    <location>
        <begin position="1"/>
        <end position="26"/>
    </location>
</feature>
<keyword evidence="7 9" id="KW-0333">Golgi apparatus</keyword>
<keyword evidence="10" id="KW-0489">Methyltransferase</keyword>
<dbReference type="GO" id="GO:0032259">
    <property type="term" value="P:methylation"/>
    <property type="evidence" value="ECO:0007669"/>
    <property type="project" value="UniProtKB-KW"/>
</dbReference>
<dbReference type="STRING" id="56484.A0A1Y2FI30"/>
<organism evidence="10 11">
    <name type="scientific">Protomyces lactucae-debilis</name>
    <dbReference type="NCBI Taxonomy" id="2754530"/>
    <lineage>
        <taxon>Eukaryota</taxon>
        <taxon>Fungi</taxon>
        <taxon>Dikarya</taxon>
        <taxon>Ascomycota</taxon>
        <taxon>Taphrinomycotina</taxon>
        <taxon>Taphrinomycetes</taxon>
        <taxon>Taphrinales</taxon>
        <taxon>Protomycetaceae</taxon>
        <taxon>Protomyces</taxon>
    </lineage>
</organism>
<keyword evidence="6" id="KW-1133">Transmembrane helix</keyword>
<evidence type="ECO:0000256" key="2">
    <source>
        <dbReference type="ARBA" id="ARBA00004614"/>
    </source>
</evidence>
<comment type="function">
    <text evidence="1 9">Involved in the early part of the secretory pathway.</text>
</comment>
<sequence>MTALFNLQSLLTALLLLICTCTYVRSYSAKFMDSHKSGPLGTFWKLARVGERLSPYVSLSLIAIAASTQHFRIRLTGRCLY</sequence>
<dbReference type="OMA" id="KVGFQGT"/>
<dbReference type="EMBL" id="MCFI01000009">
    <property type="protein sequence ID" value="ORY82465.1"/>
    <property type="molecule type" value="Genomic_DNA"/>
</dbReference>
<gene>
    <name evidence="10" type="ORF">BCR37DRAFT_347137</name>
</gene>
<protein>
    <recommendedName>
        <fullName evidence="9">Protein kish</fullName>
    </recommendedName>
</protein>
<evidence type="ECO:0000256" key="8">
    <source>
        <dbReference type="ARBA" id="ARBA00023136"/>
    </source>
</evidence>
<evidence type="ECO:0000313" key="10">
    <source>
        <dbReference type="EMBL" id="ORY82465.1"/>
    </source>
</evidence>
<comment type="similarity">
    <text evidence="3 9">Belongs to the KISH family.</text>
</comment>
<evidence type="ECO:0000256" key="1">
    <source>
        <dbReference type="ARBA" id="ARBA00002154"/>
    </source>
</evidence>
<feature type="chain" id="PRO_5011810875" description="Protein kish" evidence="9">
    <location>
        <begin position="27"/>
        <end position="81"/>
    </location>
</feature>
<accession>A0A1Y2FI30</accession>
<evidence type="ECO:0000256" key="6">
    <source>
        <dbReference type="ARBA" id="ARBA00022989"/>
    </source>
</evidence>
<dbReference type="RefSeq" id="XP_040725336.1">
    <property type="nucleotide sequence ID" value="XM_040867746.1"/>
</dbReference>
<dbReference type="GeneID" id="63784345"/>
<keyword evidence="5 9" id="KW-0732">Signal</keyword>
<name>A0A1Y2FI30_PROLT</name>
<dbReference type="OrthoDB" id="10034655at2759"/>
<comment type="subcellular location">
    <subcellularLocation>
        <location evidence="2 9">Golgi apparatus membrane</location>
        <topology evidence="2 9">Single-pass type I membrane protein</topology>
    </subcellularLocation>
</comment>
<reference evidence="10 11" key="1">
    <citation type="submission" date="2016-07" db="EMBL/GenBank/DDBJ databases">
        <title>Pervasive Adenine N6-methylation of Active Genes in Fungi.</title>
        <authorList>
            <consortium name="DOE Joint Genome Institute"/>
            <person name="Mondo S.J."/>
            <person name="Dannebaum R.O."/>
            <person name="Kuo R.C."/>
            <person name="Labutti K."/>
            <person name="Haridas S."/>
            <person name="Kuo A."/>
            <person name="Salamov A."/>
            <person name="Ahrendt S.R."/>
            <person name="Lipzen A."/>
            <person name="Sullivan W."/>
            <person name="Andreopoulos W.B."/>
            <person name="Clum A."/>
            <person name="Lindquist E."/>
            <person name="Daum C."/>
            <person name="Ramamoorthy G.K."/>
            <person name="Gryganskyi A."/>
            <person name="Culley D."/>
            <person name="Magnuson J.K."/>
            <person name="James T.Y."/>
            <person name="O'Malley M.A."/>
            <person name="Stajich J.E."/>
            <person name="Spatafora J.W."/>
            <person name="Visel A."/>
            <person name="Grigoriev I.V."/>
        </authorList>
    </citation>
    <scope>NUCLEOTIDE SEQUENCE [LARGE SCALE GENOMIC DNA]</scope>
    <source>
        <strain evidence="10 11">12-1054</strain>
    </source>
</reference>
<keyword evidence="11" id="KW-1185">Reference proteome</keyword>
<dbReference type="GO" id="GO:0000139">
    <property type="term" value="C:Golgi membrane"/>
    <property type="evidence" value="ECO:0007669"/>
    <property type="project" value="UniProtKB-SubCell"/>
</dbReference>
<dbReference type="Proteomes" id="UP000193685">
    <property type="component" value="Unassembled WGS sequence"/>
</dbReference>
<evidence type="ECO:0000256" key="3">
    <source>
        <dbReference type="ARBA" id="ARBA00008961"/>
    </source>
</evidence>
<evidence type="ECO:0000256" key="7">
    <source>
        <dbReference type="ARBA" id="ARBA00023034"/>
    </source>
</evidence>
<evidence type="ECO:0000313" key="11">
    <source>
        <dbReference type="Proteomes" id="UP000193685"/>
    </source>
</evidence>
<proteinExistence type="inferred from homology"/>
<evidence type="ECO:0000256" key="9">
    <source>
        <dbReference type="RuleBase" id="RU910717"/>
    </source>
</evidence>
<dbReference type="Pfam" id="PF06842">
    <property type="entry name" value="DUF1242"/>
    <property type="match status" value="1"/>
</dbReference>
<keyword evidence="10" id="KW-0808">Transferase</keyword>
<dbReference type="AlphaFoldDB" id="A0A1Y2FI30"/>
<evidence type="ECO:0000256" key="5">
    <source>
        <dbReference type="ARBA" id="ARBA00022729"/>
    </source>
</evidence>
<keyword evidence="4" id="KW-0812">Transmembrane</keyword>